<name>A0ABP8V4L2_9GAMM</name>
<dbReference type="PIRSF" id="PIRSF036492">
    <property type="entry name" value="ALDH"/>
    <property type="match status" value="1"/>
</dbReference>
<dbReference type="InterPro" id="IPR016162">
    <property type="entry name" value="Ald_DH_N"/>
</dbReference>
<gene>
    <name evidence="6" type="ORF">GCM10023116_24940</name>
</gene>
<reference evidence="7" key="1">
    <citation type="journal article" date="2019" name="Int. J. Syst. Evol. Microbiol.">
        <title>The Global Catalogue of Microorganisms (GCM) 10K type strain sequencing project: providing services to taxonomists for standard genome sequencing and annotation.</title>
        <authorList>
            <consortium name="The Broad Institute Genomics Platform"/>
            <consortium name="The Broad Institute Genome Sequencing Center for Infectious Disease"/>
            <person name="Wu L."/>
            <person name="Ma J."/>
        </authorList>
    </citation>
    <scope>NUCLEOTIDE SEQUENCE [LARGE SCALE GENOMIC DNA]</scope>
    <source>
        <strain evidence="7">JCM 17805</strain>
    </source>
</reference>
<evidence type="ECO:0000313" key="6">
    <source>
        <dbReference type="EMBL" id="GAA4650211.1"/>
    </source>
</evidence>
<keyword evidence="4" id="KW-0472">Membrane</keyword>
<keyword evidence="2 3" id="KW-0560">Oxidoreductase</keyword>
<dbReference type="Gene3D" id="3.40.605.10">
    <property type="entry name" value="Aldehyde Dehydrogenase, Chain A, domain 1"/>
    <property type="match status" value="1"/>
</dbReference>
<dbReference type="RefSeq" id="WP_345196323.1">
    <property type="nucleotide sequence ID" value="NZ_BAABFL010000374.1"/>
</dbReference>
<dbReference type="SUPFAM" id="SSF53720">
    <property type="entry name" value="ALDH-like"/>
    <property type="match status" value="1"/>
</dbReference>
<protein>
    <recommendedName>
        <fullName evidence="3">Aldehyde dehydrogenase</fullName>
    </recommendedName>
</protein>
<keyword evidence="4" id="KW-1133">Transmembrane helix</keyword>
<dbReference type="Gene3D" id="3.40.309.10">
    <property type="entry name" value="Aldehyde Dehydrogenase, Chain A, domain 2"/>
    <property type="match status" value="1"/>
</dbReference>
<comment type="similarity">
    <text evidence="1 3">Belongs to the aldehyde dehydrogenase family.</text>
</comment>
<feature type="transmembrane region" description="Helical" evidence="4">
    <location>
        <begin position="128"/>
        <end position="152"/>
    </location>
</feature>
<dbReference type="CDD" id="cd07099">
    <property type="entry name" value="ALDH_DDALDH"/>
    <property type="match status" value="1"/>
</dbReference>
<dbReference type="Pfam" id="PF00171">
    <property type="entry name" value="Aldedh"/>
    <property type="match status" value="1"/>
</dbReference>
<dbReference type="InterPro" id="IPR016161">
    <property type="entry name" value="Ald_DH/histidinol_DH"/>
</dbReference>
<dbReference type="EMBL" id="BAABFL010000374">
    <property type="protein sequence ID" value="GAA4650211.1"/>
    <property type="molecule type" value="Genomic_DNA"/>
</dbReference>
<dbReference type="InterPro" id="IPR015590">
    <property type="entry name" value="Aldehyde_DH_dom"/>
</dbReference>
<evidence type="ECO:0000256" key="2">
    <source>
        <dbReference type="ARBA" id="ARBA00023002"/>
    </source>
</evidence>
<evidence type="ECO:0000256" key="4">
    <source>
        <dbReference type="SAM" id="Phobius"/>
    </source>
</evidence>
<evidence type="ECO:0000256" key="3">
    <source>
        <dbReference type="PIRNR" id="PIRNR036492"/>
    </source>
</evidence>
<dbReference type="Proteomes" id="UP001500604">
    <property type="component" value="Unassembled WGS sequence"/>
</dbReference>
<accession>A0ABP8V4L2</accession>
<evidence type="ECO:0000313" key="7">
    <source>
        <dbReference type="Proteomes" id="UP001500604"/>
    </source>
</evidence>
<dbReference type="PANTHER" id="PTHR11699">
    <property type="entry name" value="ALDEHYDE DEHYDROGENASE-RELATED"/>
    <property type="match status" value="1"/>
</dbReference>
<organism evidence="6 7">
    <name type="scientific">Kistimonas scapharcae</name>
    <dbReference type="NCBI Taxonomy" id="1036133"/>
    <lineage>
        <taxon>Bacteria</taxon>
        <taxon>Pseudomonadati</taxon>
        <taxon>Pseudomonadota</taxon>
        <taxon>Gammaproteobacteria</taxon>
        <taxon>Oceanospirillales</taxon>
        <taxon>Endozoicomonadaceae</taxon>
        <taxon>Kistimonas</taxon>
    </lineage>
</organism>
<feature type="domain" description="Aldehyde dehydrogenase" evidence="5">
    <location>
        <begin position="4"/>
        <end position="455"/>
    </location>
</feature>
<proteinExistence type="inferred from homology"/>
<sequence>MDVINVSNPVTSACLYKMPSASEQEITSAFVHARQAAEKVRQTSIKERQAEIRRLIDYLMANRERLLDRIVEETGRCRTDAMISDLFQLVEDCQWLVDNAHKILGDQKVSTPITLLGKKSRIYHEARGVVLVISPWNLPLAIAMTAAMFAFAAGNAVIIKPSEQTPMADVFKEIVSLSPLLSEALTVVQGGGETAQQLIALRPDMIAFTGSGRTGKKILTQAAPMVIPVVMELGAKDAMIVFDDADMDRAVAAATWGNMHNSGQSCTATERLFVNDSIYDTFVERLKKELEASTLGLDGNADVGAITTDFQADIIDRQLADAKEKGARILCGGQRLESGSRFFQPTLVADVTDDMLIAREETFGPVVSVYRFTSEEEVIARHNACDFGLSTSLWTQDTMRADRVTRALETGCVNVNNVMLTEGNVHLPFGGVKYSGYGRMKGAEGLLGMTRSKAVLIDPTRGKREPNWYPYSKEKLALMDRLLATVVRPAGLRKLVSLAGVGLAIEKLVRRK</sequence>
<evidence type="ECO:0000256" key="1">
    <source>
        <dbReference type="ARBA" id="ARBA00009986"/>
    </source>
</evidence>
<comment type="caution">
    <text evidence="6">The sequence shown here is derived from an EMBL/GenBank/DDBJ whole genome shotgun (WGS) entry which is preliminary data.</text>
</comment>
<keyword evidence="7" id="KW-1185">Reference proteome</keyword>
<evidence type="ECO:0000259" key="5">
    <source>
        <dbReference type="Pfam" id="PF00171"/>
    </source>
</evidence>
<keyword evidence="4" id="KW-0812">Transmembrane</keyword>
<dbReference type="InterPro" id="IPR016163">
    <property type="entry name" value="Ald_DH_C"/>
</dbReference>
<dbReference type="InterPro" id="IPR012394">
    <property type="entry name" value="Aldehyde_DH_NAD(P)"/>
</dbReference>